<keyword evidence="2" id="KW-1185">Reference proteome</keyword>
<accession>A0A8X6J026</accession>
<comment type="caution">
    <text evidence="1">The sequence shown here is derived from an EMBL/GenBank/DDBJ whole genome shotgun (WGS) entry which is preliminary data.</text>
</comment>
<organism evidence="1 2">
    <name type="scientific">Nephila pilipes</name>
    <name type="common">Giant wood spider</name>
    <name type="synonym">Nephila maculata</name>
    <dbReference type="NCBI Taxonomy" id="299642"/>
    <lineage>
        <taxon>Eukaryota</taxon>
        <taxon>Metazoa</taxon>
        <taxon>Ecdysozoa</taxon>
        <taxon>Arthropoda</taxon>
        <taxon>Chelicerata</taxon>
        <taxon>Arachnida</taxon>
        <taxon>Araneae</taxon>
        <taxon>Araneomorphae</taxon>
        <taxon>Entelegynae</taxon>
        <taxon>Araneoidea</taxon>
        <taxon>Nephilidae</taxon>
        <taxon>Nephila</taxon>
    </lineage>
</organism>
<gene>
    <name evidence="1" type="ORF">NPIL_379521</name>
</gene>
<evidence type="ECO:0000313" key="2">
    <source>
        <dbReference type="Proteomes" id="UP000887013"/>
    </source>
</evidence>
<protein>
    <submittedName>
        <fullName evidence="1">Uncharacterized protein</fullName>
    </submittedName>
</protein>
<name>A0A8X6J026_NEPPI</name>
<dbReference type="EMBL" id="BMAW01048758">
    <property type="protein sequence ID" value="GFS67690.1"/>
    <property type="molecule type" value="Genomic_DNA"/>
</dbReference>
<sequence length="80" mass="9233">MSSPGHIKDLSCGIMRATAFEIQIILKLLQWHLAKRRFMAYGREPERNEIAGSGIVHNMTDRKHVMSKTREKSGVINRRK</sequence>
<dbReference type="AlphaFoldDB" id="A0A8X6J026"/>
<proteinExistence type="predicted"/>
<dbReference type="Proteomes" id="UP000887013">
    <property type="component" value="Unassembled WGS sequence"/>
</dbReference>
<reference evidence="1" key="1">
    <citation type="submission" date="2020-08" db="EMBL/GenBank/DDBJ databases">
        <title>Multicomponent nature underlies the extraordinary mechanical properties of spider dragline silk.</title>
        <authorList>
            <person name="Kono N."/>
            <person name="Nakamura H."/>
            <person name="Mori M."/>
            <person name="Yoshida Y."/>
            <person name="Ohtoshi R."/>
            <person name="Malay A.D."/>
            <person name="Moran D.A.P."/>
            <person name="Tomita M."/>
            <person name="Numata K."/>
            <person name="Arakawa K."/>
        </authorList>
    </citation>
    <scope>NUCLEOTIDE SEQUENCE</scope>
</reference>
<evidence type="ECO:0000313" key="1">
    <source>
        <dbReference type="EMBL" id="GFS67690.1"/>
    </source>
</evidence>